<dbReference type="HAMAP" id="MF_00061">
    <property type="entry name" value="IspE"/>
    <property type="match status" value="1"/>
</dbReference>
<gene>
    <name evidence="10 13" type="primary">ispE</name>
    <name evidence="13" type="ORF">NCTC13093_02121</name>
</gene>
<dbReference type="SUPFAM" id="SSF54211">
    <property type="entry name" value="Ribosomal protein S5 domain 2-like"/>
    <property type="match status" value="1"/>
</dbReference>
<dbReference type="GO" id="GO:0050515">
    <property type="term" value="F:4-(cytidine 5'-diphospho)-2-C-methyl-D-erythritol kinase activity"/>
    <property type="evidence" value="ECO:0007669"/>
    <property type="project" value="UniProtKB-UniRule"/>
</dbReference>
<evidence type="ECO:0000256" key="7">
    <source>
        <dbReference type="ARBA" id="ARBA00022840"/>
    </source>
</evidence>
<dbReference type="InterPro" id="IPR013750">
    <property type="entry name" value="GHMP_kinase_C_dom"/>
</dbReference>
<protein>
    <recommendedName>
        <fullName evidence="3 10">4-diphosphocytidyl-2-C-methyl-D-erythritol kinase</fullName>
        <shortName evidence="10">CMK</shortName>
        <ecNumber evidence="2 10">2.7.1.148</ecNumber>
    </recommendedName>
    <alternativeName>
        <fullName evidence="9 10">4-(cytidine-5'-diphospho)-2-C-methyl-D-erythritol kinase</fullName>
    </alternativeName>
</protein>
<evidence type="ECO:0000256" key="2">
    <source>
        <dbReference type="ARBA" id="ARBA00012052"/>
    </source>
</evidence>
<dbReference type="PANTHER" id="PTHR43527">
    <property type="entry name" value="4-DIPHOSPHOCYTIDYL-2-C-METHYL-D-ERYTHRITOL KINASE, CHLOROPLASTIC"/>
    <property type="match status" value="1"/>
</dbReference>
<feature type="domain" description="GHMP kinase N-terminal" evidence="11">
    <location>
        <begin position="72"/>
        <end position="149"/>
    </location>
</feature>
<dbReference type="InterPro" id="IPR020568">
    <property type="entry name" value="Ribosomal_Su5_D2-typ_SF"/>
</dbReference>
<dbReference type="PIRSF" id="PIRSF010376">
    <property type="entry name" value="IspE"/>
    <property type="match status" value="1"/>
</dbReference>
<dbReference type="Proteomes" id="UP000250086">
    <property type="component" value="Unassembled WGS sequence"/>
</dbReference>
<keyword evidence="5 10" id="KW-0547">Nucleotide-binding</keyword>
<keyword evidence="14" id="KW-1185">Reference proteome</keyword>
<evidence type="ECO:0000313" key="13">
    <source>
        <dbReference type="EMBL" id="SPT70703.1"/>
    </source>
</evidence>
<dbReference type="InterPro" id="IPR006204">
    <property type="entry name" value="GHMP_kinase_N_dom"/>
</dbReference>
<sequence>MHFSCISPCKLNLFLYITGRRPDNYHNLQTLFVILDKGDKMSFNLSDTDADSTDYASLIDIKGPFDFAKEKNLIFKAALAFYKKYDIRRPLCIEVEKFIPEGAGLGGGSSNAATTLLVLNAMCRIHATEDDLIDLGRQLGADVPVFIHGHAAFAQGTGDILHTVDIDEKYYLVVTPKCHVNTSEVFKNKDLKRDWPVRDFKTLISLGYYNEFTKSVANIHSLVGQCLISLVKYGPAHMSGSGSSCFVEFDTLEDAQRALDDLDTSLYRSAFVAKSCNTSCTTLSICHNF</sequence>
<evidence type="ECO:0000313" key="14">
    <source>
        <dbReference type="Proteomes" id="UP000250086"/>
    </source>
</evidence>
<dbReference type="Gene3D" id="3.30.70.890">
    <property type="entry name" value="GHMP kinase, C-terminal domain"/>
    <property type="match status" value="1"/>
</dbReference>
<accession>A0A2X0WD57</accession>
<evidence type="ECO:0000259" key="11">
    <source>
        <dbReference type="Pfam" id="PF00288"/>
    </source>
</evidence>
<dbReference type="Pfam" id="PF08544">
    <property type="entry name" value="GHMP_kinases_C"/>
    <property type="match status" value="1"/>
</dbReference>
<feature type="active site" evidence="10">
    <location>
        <position position="10"/>
    </location>
</feature>
<dbReference type="GO" id="GO:0016114">
    <property type="term" value="P:terpenoid biosynthetic process"/>
    <property type="evidence" value="ECO:0007669"/>
    <property type="project" value="UniProtKB-UniRule"/>
</dbReference>
<feature type="domain" description="GHMP kinase C-terminal" evidence="12">
    <location>
        <begin position="200"/>
        <end position="263"/>
    </location>
</feature>
<name>A0A2X0WD57_9GAMM</name>
<evidence type="ECO:0000256" key="10">
    <source>
        <dbReference type="HAMAP-Rule" id="MF_00061"/>
    </source>
</evidence>
<dbReference type="InterPro" id="IPR004424">
    <property type="entry name" value="IspE"/>
</dbReference>
<keyword evidence="7 10" id="KW-0067">ATP-binding</keyword>
<evidence type="ECO:0000256" key="5">
    <source>
        <dbReference type="ARBA" id="ARBA00022741"/>
    </source>
</evidence>
<keyword evidence="8 10" id="KW-0414">Isoprene biosynthesis</keyword>
<dbReference type="InterPro" id="IPR036554">
    <property type="entry name" value="GHMP_kinase_C_sf"/>
</dbReference>
<dbReference type="Gene3D" id="3.30.230.10">
    <property type="match status" value="1"/>
</dbReference>
<dbReference type="InterPro" id="IPR014721">
    <property type="entry name" value="Ribsml_uS5_D2-typ_fold_subgr"/>
</dbReference>
<comment type="catalytic activity">
    <reaction evidence="10">
        <text>4-CDP-2-C-methyl-D-erythritol + ATP = 4-CDP-2-C-methyl-D-erythritol 2-phosphate + ADP + H(+)</text>
        <dbReference type="Rhea" id="RHEA:18437"/>
        <dbReference type="ChEBI" id="CHEBI:15378"/>
        <dbReference type="ChEBI" id="CHEBI:30616"/>
        <dbReference type="ChEBI" id="CHEBI:57823"/>
        <dbReference type="ChEBI" id="CHEBI:57919"/>
        <dbReference type="ChEBI" id="CHEBI:456216"/>
        <dbReference type="EC" id="2.7.1.148"/>
    </reaction>
</comment>
<evidence type="ECO:0000256" key="1">
    <source>
        <dbReference type="ARBA" id="ARBA00009684"/>
    </source>
</evidence>
<evidence type="ECO:0000256" key="4">
    <source>
        <dbReference type="ARBA" id="ARBA00022679"/>
    </source>
</evidence>
<dbReference type="AlphaFoldDB" id="A0A2X0WD57"/>
<dbReference type="EMBL" id="UAPV01000001">
    <property type="protein sequence ID" value="SPT70703.1"/>
    <property type="molecule type" value="Genomic_DNA"/>
</dbReference>
<keyword evidence="6 10" id="KW-0418">Kinase</keyword>
<reference evidence="13 14" key="1">
    <citation type="submission" date="2018-06" db="EMBL/GenBank/DDBJ databases">
        <authorList>
            <consortium name="Pathogen Informatics"/>
            <person name="Doyle S."/>
        </authorList>
    </citation>
    <scope>NUCLEOTIDE SEQUENCE [LARGE SCALE GENOMIC DNA]</scope>
    <source>
        <strain evidence="13 14">NCTC13093</strain>
    </source>
</reference>
<dbReference type="GO" id="GO:0019288">
    <property type="term" value="P:isopentenyl diphosphate biosynthetic process, methylerythritol 4-phosphate pathway"/>
    <property type="evidence" value="ECO:0007669"/>
    <property type="project" value="UniProtKB-UniRule"/>
</dbReference>
<dbReference type="NCBIfam" id="TIGR00154">
    <property type="entry name" value="ispE"/>
    <property type="match status" value="1"/>
</dbReference>
<feature type="binding site" evidence="10">
    <location>
        <begin position="100"/>
        <end position="110"/>
    </location>
    <ligand>
        <name>ATP</name>
        <dbReference type="ChEBI" id="CHEBI:30616"/>
    </ligand>
</feature>
<dbReference type="GO" id="GO:0005524">
    <property type="term" value="F:ATP binding"/>
    <property type="evidence" value="ECO:0007669"/>
    <property type="project" value="UniProtKB-UniRule"/>
</dbReference>
<dbReference type="SUPFAM" id="SSF55060">
    <property type="entry name" value="GHMP Kinase, C-terminal domain"/>
    <property type="match status" value="1"/>
</dbReference>
<dbReference type="EC" id="2.7.1.148" evidence="2 10"/>
<evidence type="ECO:0000256" key="9">
    <source>
        <dbReference type="ARBA" id="ARBA00032554"/>
    </source>
</evidence>
<dbReference type="RefSeq" id="WP_113744744.1">
    <property type="nucleotide sequence ID" value="NZ_UAPU01000005.1"/>
</dbReference>
<evidence type="ECO:0000259" key="12">
    <source>
        <dbReference type="Pfam" id="PF08544"/>
    </source>
</evidence>
<organism evidence="13 14">
    <name type="scientific">Anaerobiospirillum thomasii</name>
    <dbReference type="NCBI Taxonomy" id="179995"/>
    <lineage>
        <taxon>Bacteria</taxon>
        <taxon>Pseudomonadati</taxon>
        <taxon>Pseudomonadota</taxon>
        <taxon>Gammaproteobacteria</taxon>
        <taxon>Aeromonadales</taxon>
        <taxon>Succinivibrionaceae</taxon>
        <taxon>Anaerobiospirillum</taxon>
    </lineage>
</organism>
<dbReference type="Pfam" id="PF00288">
    <property type="entry name" value="GHMP_kinases_N"/>
    <property type="match status" value="1"/>
</dbReference>
<dbReference type="PANTHER" id="PTHR43527:SF2">
    <property type="entry name" value="4-DIPHOSPHOCYTIDYL-2-C-METHYL-D-ERYTHRITOL KINASE, CHLOROPLASTIC"/>
    <property type="match status" value="1"/>
</dbReference>
<evidence type="ECO:0000256" key="8">
    <source>
        <dbReference type="ARBA" id="ARBA00023229"/>
    </source>
</evidence>
<dbReference type="UniPathway" id="UPA00056">
    <property type="reaction ID" value="UER00094"/>
</dbReference>
<keyword evidence="4 10" id="KW-0808">Transferase</keyword>
<dbReference type="OrthoDB" id="9809438at2"/>
<proteinExistence type="inferred from homology"/>
<comment type="similarity">
    <text evidence="1 10">Belongs to the GHMP kinase family. IspE subfamily.</text>
</comment>
<comment type="pathway">
    <text evidence="10">Isoprenoid biosynthesis; isopentenyl diphosphate biosynthesis via DXP pathway; isopentenyl diphosphate from 1-deoxy-D-xylulose 5-phosphate: step 3/6.</text>
</comment>
<feature type="active site" evidence="10">
    <location>
        <position position="142"/>
    </location>
</feature>
<evidence type="ECO:0000256" key="3">
    <source>
        <dbReference type="ARBA" id="ARBA00017473"/>
    </source>
</evidence>
<evidence type="ECO:0000256" key="6">
    <source>
        <dbReference type="ARBA" id="ARBA00022777"/>
    </source>
</evidence>
<comment type="function">
    <text evidence="10">Catalyzes the phosphorylation of the position 2 hydroxy group of 4-diphosphocytidyl-2C-methyl-D-erythritol.</text>
</comment>